<evidence type="ECO:0000256" key="2">
    <source>
        <dbReference type="ARBA" id="ARBA00022723"/>
    </source>
</evidence>
<dbReference type="GO" id="GO:0050416">
    <property type="term" value="F:formimidoylglutamate deiminase activity"/>
    <property type="evidence" value="ECO:0007669"/>
    <property type="project" value="UniProtKB-EC"/>
</dbReference>
<comment type="caution">
    <text evidence="6">The sequence shown here is derived from an EMBL/GenBank/DDBJ whole genome shotgun (WGS) entry which is preliminary data.</text>
</comment>
<proteinExistence type="predicted"/>
<dbReference type="Gene3D" id="3.20.20.140">
    <property type="entry name" value="Metal-dependent hydrolases"/>
    <property type="match status" value="1"/>
</dbReference>
<sequence>MTHSVLAPWARIEGQWQKNVLLSWDEHGRLTDIHANYQSVPGSSLHQLPGAVLPGMPNLHSHAFQSAMSGLAEYRGQAQDSFWSWRDLMYRFALKLRPEHIQAIAHWLYIQMLKAGYTSVCEFHYVHHQPDGQAYTPQHTLAAAVVQASQDAGIGLSFLPVLYQYSDFGAQPPRQDQARFLNQPEALLELLLTLRQQYPEQAHRRYGVAPHSLRAVSPDSLRTMLTLMDEHFPHSPIHIHIAEQIAEVQASLNHHGQRPVQWLLDNASVDRRWCLVHATHMDEQETVQAAASGAVAGLCLSTEANLGDGFFPAPQYLEAGGAIGVGSDSHIAVDWRTELRLLEYGQRLLHRQRNVLCHPAQAHVADYLFDASIKGGAQASARPVHGLQIGQQADFMVLDLHDPILAGHKPETWLSALVFTERAGSQPIRDVYVAGQAVIQEGRHAQEDQAWQRYQHTLHELLQTT</sequence>
<gene>
    <name evidence="6" type="ORF">LMS43_01660</name>
</gene>
<dbReference type="Gene3D" id="2.30.40.10">
    <property type="entry name" value="Urease, subunit C, domain 1"/>
    <property type="match status" value="1"/>
</dbReference>
<evidence type="ECO:0000256" key="3">
    <source>
        <dbReference type="ARBA" id="ARBA00022801"/>
    </source>
</evidence>
<feature type="domain" description="Amidohydrolase-related" evidence="5">
    <location>
        <begin position="52"/>
        <end position="438"/>
    </location>
</feature>
<dbReference type="NCBIfam" id="NF006684">
    <property type="entry name" value="PRK09229.1-5"/>
    <property type="match status" value="1"/>
</dbReference>
<comment type="cofactor">
    <cofactor evidence="1">
        <name>Zn(2+)</name>
        <dbReference type="ChEBI" id="CHEBI:29105"/>
    </cofactor>
</comment>
<evidence type="ECO:0000256" key="4">
    <source>
        <dbReference type="ARBA" id="ARBA00022833"/>
    </source>
</evidence>
<dbReference type="InterPro" id="IPR032466">
    <property type="entry name" value="Metal_Hydrolase"/>
</dbReference>
<keyword evidence="7" id="KW-1185">Reference proteome</keyword>
<dbReference type="NCBIfam" id="TIGR02022">
    <property type="entry name" value="hutF"/>
    <property type="match status" value="1"/>
</dbReference>
<dbReference type="InterPro" id="IPR011059">
    <property type="entry name" value="Metal-dep_hydrolase_composite"/>
</dbReference>
<dbReference type="SUPFAM" id="SSF51338">
    <property type="entry name" value="Composite domain of metallo-dependent hydrolases"/>
    <property type="match status" value="1"/>
</dbReference>
<protein>
    <submittedName>
        <fullName evidence="6">Formimidoylglutamate deiminase</fullName>
        <ecNumber evidence="6">3.5.3.13</ecNumber>
    </submittedName>
</protein>
<evidence type="ECO:0000259" key="5">
    <source>
        <dbReference type="Pfam" id="PF01979"/>
    </source>
</evidence>
<dbReference type="EMBL" id="JAJHNU010000001">
    <property type="protein sequence ID" value="MDN4119986.1"/>
    <property type="molecule type" value="Genomic_DNA"/>
</dbReference>
<reference evidence="6" key="1">
    <citation type="submission" date="2021-11" db="EMBL/GenBank/DDBJ databases">
        <title>Draft genome sequence of Alcaligenes endophyticus type strain CCUG 75668T.</title>
        <authorList>
            <person name="Salva-Serra F."/>
            <person name="Duran R.E."/>
            <person name="Seeger M."/>
            <person name="Moore E.R.B."/>
            <person name="Jaen-Luchoro D."/>
        </authorList>
    </citation>
    <scope>NUCLEOTIDE SEQUENCE</scope>
    <source>
        <strain evidence="6">CCUG 75668</strain>
    </source>
</reference>
<dbReference type="NCBIfam" id="NF006681">
    <property type="entry name" value="PRK09229.1-2"/>
    <property type="match status" value="1"/>
</dbReference>
<evidence type="ECO:0000256" key="1">
    <source>
        <dbReference type="ARBA" id="ARBA00001947"/>
    </source>
</evidence>
<keyword evidence="3 6" id="KW-0378">Hydrolase</keyword>
<dbReference type="PANTHER" id="PTHR11271:SF48">
    <property type="entry name" value="AMIDOHYDROLASE-RELATED DOMAIN-CONTAINING PROTEIN"/>
    <property type="match status" value="1"/>
</dbReference>
<dbReference type="InterPro" id="IPR006680">
    <property type="entry name" value="Amidohydro-rel"/>
</dbReference>
<dbReference type="Pfam" id="PF01979">
    <property type="entry name" value="Amidohydro_1"/>
    <property type="match status" value="1"/>
</dbReference>
<evidence type="ECO:0000313" key="7">
    <source>
        <dbReference type="Proteomes" id="UP001168613"/>
    </source>
</evidence>
<name>A0ABT8EFD0_9BURK</name>
<keyword evidence="4" id="KW-0862">Zinc</keyword>
<accession>A0ABT8EFD0</accession>
<dbReference type="InterPro" id="IPR010252">
    <property type="entry name" value="HutF"/>
</dbReference>
<dbReference type="PANTHER" id="PTHR11271">
    <property type="entry name" value="GUANINE DEAMINASE"/>
    <property type="match status" value="1"/>
</dbReference>
<evidence type="ECO:0000313" key="6">
    <source>
        <dbReference type="EMBL" id="MDN4119986.1"/>
    </source>
</evidence>
<dbReference type="EC" id="3.5.3.13" evidence="6"/>
<dbReference type="RefSeq" id="WP_266122677.1">
    <property type="nucleotide sequence ID" value="NZ_JAJHNU010000001.1"/>
</dbReference>
<keyword evidence="2" id="KW-0479">Metal-binding</keyword>
<dbReference type="InterPro" id="IPR051607">
    <property type="entry name" value="Metallo-dep_hydrolases"/>
</dbReference>
<organism evidence="6 7">
    <name type="scientific">Alcaligenes endophyticus</name>
    <dbReference type="NCBI Taxonomy" id="1929088"/>
    <lineage>
        <taxon>Bacteria</taxon>
        <taxon>Pseudomonadati</taxon>
        <taxon>Pseudomonadota</taxon>
        <taxon>Betaproteobacteria</taxon>
        <taxon>Burkholderiales</taxon>
        <taxon>Alcaligenaceae</taxon>
        <taxon>Alcaligenes</taxon>
    </lineage>
</organism>
<dbReference type="Proteomes" id="UP001168613">
    <property type="component" value="Unassembled WGS sequence"/>
</dbReference>
<dbReference type="SUPFAM" id="SSF51556">
    <property type="entry name" value="Metallo-dependent hydrolases"/>
    <property type="match status" value="1"/>
</dbReference>